<evidence type="ECO:0000256" key="1">
    <source>
        <dbReference type="SAM" id="MobiDB-lite"/>
    </source>
</evidence>
<evidence type="ECO:0008006" key="4">
    <source>
        <dbReference type="Google" id="ProtNLM"/>
    </source>
</evidence>
<gene>
    <name evidence="2" type="ORF">ATM17_30650</name>
</gene>
<protein>
    <recommendedName>
        <fullName evidence="4">DUF2889 domain-containing protein</fullName>
    </recommendedName>
</protein>
<feature type="region of interest" description="Disordered" evidence="1">
    <location>
        <begin position="1"/>
        <end position="30"/>
    </location>
</feature>
<name>A0AAC9AZB4_SPHMC</name>
<keyword evidence="3" id="KW-1185">Reference proteome</keyword>
<dbReference type="Proteomes" id="UP000076088">
    <property type="component" value="Plasmid unnamed1"/>
</dbReference>
<keyword evidence="2" id="KW-0614">Plasmid</keyword>
<dbReference type="KEGG" id="smaz:LH19_26660"/>
<dbReference type="RefSeq" id="WP_054734685.1">
    <property type="nucleotide sequence ID" value="NZ_CP009430.1"/>
</dbReference>
<reference evidence="3" key="1">
    <citation type="submission" date="2015-11" db="EMBL/GenBank/DDBJ databases">
        <title>Complete genome sequence of a polyethylene-glycol degrader Sphingopyxis macrogoltabida 203N (NBRC 111659).</title>
        <authorList>
            <person name="Yoshiyuki O."/>
            <person name="Shouta N."/>
            <person name="Nagata Y."/>
            <person name="Numata M."/>
            <person name="Tsuchikane K."/>
            <person name="Hosoyama A."/>
            <person name="Yamazoe A."/>
            <person name="Tsuda M."/>
            <person name="Fujita N."/>
            <person name="Kawai F."/>
        </authorList>
    </citation>
    <scope>NUCLEOTIDE SEQUENCE [LARGE SCALE GENOMIC DNA]</scope>
    <source>
        <strain evidence="3">203N</strain>
        <plasmid evidence="3">unnamed1</plasmid>
    </source>
</reference>
<reference evidence="2 3" key="2">
    <citation type="journal article" date="2016" name="Genome Announc.">
        <title>Complete Genome Sequence of Sphingopyxis macrogoltabida Strain 203N (NBRC 111659), a Polyethylene Glycol Degrader.</title>
        <authorList>
            <person name="Ohtsubo Y."/>
            <person name="Nonoyama S."/>
            <person name="Nagata Y."/>
            <person name="Numata M."/>
            <person name="Tsuchikane K."/>
            <person name="Hosoyama A."/>
            <person name="Yamazoe A."/>
            <person name="Tsuda M."/>
            <person name="Fujita N."/>
            <person name="Kawai F."/>
        </authorList>
    </citation>
    <scope>NUCLEOTIDE SEQUENCE [LARGE SCALE GENOMIC DNA]</scope>
    <source>
        <strain evidence="2 3">203N</strain>
    </source>
</reference>
<evidence type="ECO:0000313" key="2">
    <source>
        <dbReference type="EMBL" id="AMU92620.1"/>
    </source>
</evidence>
<dbReference type="Pfam" id="PF11136">
    <property type="entry name" value="DUF2889"/>
    <property type="match status" value="1"/>
</dbReference>
<proteinExistence type="predicted"/>
<organism evidence="2 3">
    <name type="scientific">Sphingopyxis macrogoltabida</name>
    <name type="common">Sphingomonas macrogoltabidus</name>
    <dbReference type="NCBI Taxonomy" id="33050"/>
    <lineage>
        <taxon>Bacteria</taxon>
        <taxon>Pseudomonadati</taxon>
        <taxon>Pseudomonadota</taxon>
        <taxon>Alphaproteobacteria</taxon>
        <taxon>Sphingomonadales</taxon>
        <taxon>Sphingomonadaceae</taxon>
        <taxon>Sphingopyxis</taxon>
    </lineage>
</organism>
<dbReference type="EMBL" id="CP013345">
    <property type="protein sequence ID" value="AMU92620.1"/>
    <property type="molecule type" value="Genomic_DNA"/>
</dbReference>
<dbReference type="AlphaFoldDB" id="A0AAC9AZB4"/>
<geneLocation type="plasmid" evidence="2 3">
    <name>unnamed1</name>
</geneLocation>
<accession>A0AAC9AZB4</accession>
<dbReference type="InterPro" id="IPR021312">
    <property type="entry name" value="DUF2889"/>
</dbReference>
<sequence length="339" mass="36985">MNAPQQFRIARQSAGPAPLRRPGSVRRTTSIDSEWPTGFGESWRLIGRGRDLLTPLSGDPVELATGEIHILASSKREILELSAIPDHPHLAEMIGVRAGGASRHALVAALGDMRGSLTFQLLDDFAGASLVASWIWSRWTGDWQHMLRRTGMQSTVGNKGKMIDICTGFAKGASSLTDDGRVDHEGQSATEVGSLVNPGDLAGWHAMPVQERRPQARRARRIDLWRVKDVLKVDAGFQDSGPNPQGKRTAIHEYRVHADIDEASGTLLSLQVWPHILPFRECPGAATNAARMVGLNVNQFRQSVLDTLAGTHGCTHLNDVLRSFADLPSLAKLLPKEDD</sequence>
<evidence type="ECO:0000313" key="3">
    <source>
        <dbReference type="Proteomes" id="UP000076088"/>
    </source>
</evidence>